<accession>T0J8R2</accession>
<sequence>MELSHQFYVLLLAGLGVLVLMTAWLPMLLRKAPLSLPILCVAAGAALFALPPLRPFAVHPLRLPVVAERLSELVVIVSLMGAGLKIDRMIGLRSWSLTWRLLGIAMPITMLVVAGLAWGSEWPVRRRRC</sequence>
<feature type="transmembrane region" description="Helical" evidence="1">
    <location>
        <begin position="98"/>
        <end position="118"/>
    </location>
</feature>
<dbReference type="AlphaFoldDB" id="T0J8R2"/>
<keyword evidence="1" id="KW-0472">Membrane</keyword>
<evidence type="ECO:0000313" key="3">
    <source>
        <dbReference type="Proteomes" id="UP000015523"/>
    </source>
</evidence>
<feature type="transmembrane region" description="Helical" evidence="1">
    <location>
        <begin position="6"/>
        <end position="25"/>
    </location>
</feature>
<keyword evidence="1" id="KW-1133">Transmembrane helix</keyword>
<evidence type="ECO:0008006" key="4">
    <source>
        <dbReference type="Google" id="ProtNLM"/>
    </source>
</evidence>
<organism evidence="2 3">
    <name type="scientific">Sphingobium ummariense RL-3</name>
    <dbReference type="NCBI Taxonomy" id="1346791"/>
    <lineage>
        <taxon>Bacteria</taxon>
        <taxon>Pseudomonadati</taxon>
        <taxon>Pseudomonadota</taxon>
        <taxon>Alphaproteobacteria</taxon>
        <taxon>Sphingomonadales</taxon>
        <taxon>Sphingomonadaceae</taxon>
        <taxon>Sphingobium</taxon>
    </lineage>
</organism>
<dbReference type="RefSeq" id="WP_021316994.1">
    <property type="nucleotide sequence ID" value="NZ_AUWY01000047.1"/>
</dbReference>
<dbReference type="PATRIC" id="fig|1346791.3.peg.1016"/>
<reference evidence="2 3" key="1">
    <citation type="journal article" date="2013" name="Genome Announc.">
        <title>Draft Genome Sequence of Sphingobium ummariense Strain RL-3, a Hexachlorocyclohexane-Degrading Bacterium.</title>
        <authorList>
            <person name="Kohli P."/>
            <person name="Dua A."/>
            <person name="Sangwan N."/>
            <person name="Oldach P."/>
            <person name="Khurana J.P."/>
            <person name="Lal R."/>
        </authorList>
    </citation>
    <scope>NUCLEOTIDE SEQUENCE [LARGE SCALE GENOMIC DNA]</scope>
    <source>
        <strain evidence="2 3">RL-3</strain>
    </source>
</reference>
<protein>
    <recommendedName>
        <fullName evidence="4">Cation/H+ exchanger domain-containing protein</fullName>
    </recommendedName>
</protein>
<keyword evidence="3" id="KW-1185">Reference proteome</keyword>
<evidence type="ECO:0000256" key="1">
    <source>
        <dbReference type="SAM" id="Phobius"/>
    </source>
</evidence>
<dbReference type="eggNOG" id="COG0025">
    <property type="taxonomic scope" value="Bacteria"/>
</dbReference>
<keyword evidence="1" id="KW-0812">Transmembrane</keyword>
<dbReference type="EMBL" id="AUWY01000047">
    <property type="protein sequence ID" value="EQB33207.1"/>
    <property type="molecule type" value="Genomic_DNA"/>
</dbReference>
<proteinExistence type="predicted"/>
<dbReference type="Proteomes" id="UP000015523">
    <property type="component" value="Unassembled WGS sequence"/>
</dbReference>
<name>T0J8R2_9SPHN</name>
<dbReference type="STRING" id="1346791.M529_05275"/>
<comment type="caution">
    <text evidence="2">The sequence shown here is derived from an EMBL/GenBank/DDBJ whole genome shotgun (WGS) entry which is preliminary data.</text>
</comment>
<evidence type="ECO:0000313" key="2">
    <source>
        <dbReference type="EMBL" id="EQB33207.1"/>
    </source>
</evidence>
<gene>
    <name evidence="2" type="ORF">M529_05275</name>
</gene>